<dbReference type="GO" id="GO:0002224">
    <property type="term" value="P:toll-like receptor signaling pathway"/>
    <property type="evidence" value="ECO:0007669"/>
    <property type="project" value="InterPro"/>
</dbReference>
<evidence type="ECO:0000256" key="3">
    <source>
        <dbReference type="ARBA" id="ARBA00022614"/>
    </source>
</evidence>
<sequence length="858" mass="99816">MYIILAYILSGKILNNQVVSVLAAELNFTEPESYESEYCPSYTGINCYCYYIIECKVNDELGDLYVSLDSKGHQLLVVCPKDTKLSINLLHNSSYLEELNCNNIYTENNNEQQVIDINEANKLTLIYNSRIAVADIELRFQNLLQLQIIVKSTEDIDFTPFEFDFIDSETKVLPLYVQSTMNKRDLTREYFRNFTEIRRLDLVGSNMPVLDANLFEPLTQLNCLNLSSNKISQLPPKLFAKQRKLIILDLSCNLLTHLPPELFKETVFLWQLKLNGNRLHHTENLMATLRPLHYLHWLDLNMNKLQNIFWGRLSTNFNDDIPLDLEQYLDHNSMLQLKNYTGNQKLNLKVIDLRHNRLYEFDMERFSKVGIKRDFILNLAHNSIKSIYTLKNLPNTTDDLSEIKMTGNPIVCDCSLAWIYNSNYRALFPDLQCKQTSNELLMDVAQLRRDELCAWQPIFCPTNCDCYTQSDLLTINCNGRHLDVIDKLPRPEQVNRTSSILDTSVNQLTVLPPNTTFGYANVTQLNASYNRITNVSIFQLPTNLTILDLRSNRLKTLSADLLRGLLNDSDKLQSLYLSENAWRCDCAEQHLLYTVRAQRLRIPDVELLHCDNLKNVTLLTANVDDLCQAVERSPYLTASIITTALVIIISLLLVALFYKYNLEVKVWLHAHNILTCCIHESELDKNKKFDAFISYAHQDAHFVNHTLLPRLEECEDPPFLICTHERNWLPGAYIPEQIIESVDQSRRTIIVLSQHFIESDWARMEFRTAHQNSLNESRTRLILVKYGEITNSELLDKELRAYLQMNTYLDWEDPRFWEKLRYAMPHKSADRERNTDMLEVNGRMYVMGQVELNNLHSN</sequence>
<evidence type="ECO:0000256" key="2">
    <source>
        <dbReference type="ARBA" id="ARBA00009634"/>
    </source>
</evidence>
<dbReference type="PROSITE" id="PS50104">
    <property type="entry name" value="TIR"/>
    <property type="match status" value="1"/>
</dbReference>
<evidence type="ECO:0000256" key="1">
    <source>
        <dbReference type="ARBA" id="ARBA00004167"/>
    </source>
</evidence>
<reference evidence="13" key="2">
    <citation type="journal article" date="2015" name="Gigascience">
        <title>Reconstructing a comprehensive transcriptome assembly of a white-pupal translocated strain of the pest fruit fly Bactrocera cucurbitae.</title>
        <authorList>
            <person name="Sim S.B."/>
            <person name="Calla B."/>
            <person name="Hall B."/>
            <person name="DeRego T."/>
            <person name="Geib S.M."/>
        </authorList>
    </citation>
    <scope>NUCLEOTIDE SEQUENCE</scope>
</reference>
<keyword evidence="9" id="KW-0675">Receptor</keyword>
<keyword evidence="8 11" id="KW-0472">Membrane</keyword>
<dbReference type="Pfam" id="PF01582">
    <property type="entry name" value="TIR"/>
    <property type="match status" value="1"/>
</dbReference>
<dbReference type="PROSITE" id="PS51450">
    <property type="entry name" value="LRR"/>
    <property type="match status" value="2"/>
</dbReference>
<dbReference type="PANTHER" id="PTHR24365">
    <property type="entry name" value="TOLL-LIKE RECEPTOR"/>
    <property type="match status" value="1"/>
</dbReference>
<dbReference type="SUPFAM" id="SSF52200">
    <property type="entry name" value="Toll/Interleukin receptor TIR domain"/>
    <property type="match status" value="1"/>
</dbReference>
<gene>
    <name evidence="13" type="primary">Tl_7</name>
    <name evidence="13" type="ORF">g.25071</name>
</gene>
<dbReference type="GO" id="GO:0005886">
    <property type="term" value="C:plasma membrane"/>
    <property type="evidence" value="ECO:0007669"/>
    <property type="project" value="TreeGrafter"/>
</dbReference>
<reference evidence="13" key="1">
    <citation type="submission" date="2014-11" db="EMBL/GenBank/DDBJ databases">
        <authorList>
            <person name="Geib S."/>
        </authorList>
    </citation>
    <scope>NUCLEOTIDE SEQUENCE</scope>
</reference>
<name>A0A0A1WM36_ZEUCU</name>
<dbReference type="InterPro" id="IPR000157">
    <property type="entry name" value="TIR_dom"/>
</dbReference>
<keyword evidence="10" id="KW-0325">Glycoprotein</keyword>
<dbReference type="Gene3D" id="3.80.10.10">
    <property type="entry name" value="Ribonuclease Inhibitor"/>
    <property type="match status" value="3"/>
</dbReference>
<dbReference type="SMART" id="SM00255">
    <property type="entry name" value="TIR"/>
    <property type="match status" value="1"/>
</dbReference>
<evidence type="ECO:0000256" key="7">
    <source>
        <dbReference type="ARBA" id="ARBA00022989"/>
    </source>
</evidence>
<evidence type="ECO:0000256" key="11">
    <source>
        <dbReference type="SAM" id="Phobius"/>
    </source>
</evidence>
<dbReference type="Gene3D" id="3.40.50.10140">
    <property type="entry name" value="Toll/interleukin-1 receptor homology (TIR) domain"/>
    <property type="match status" value="1"/>
</dbReference>
<evidence type="ECO:0000256" key="5">
    <source>
        <dbReference type="ARBA" id="ARBA00022729"/>
    </source>
</evidence>
<feature type="transmembrane region" description="Helical" evidence="11">
    <location>
        <begin position="635"/>
        <end position="658"/>
    </location>
</feature>
<comment type="similarity">
    <text evidence="2">Belongs to the Toll-like receptor family.</text>
</comment>
<evidence type="ECO:0000313" key="13">
    <source>
        <dbReference type="EMBL" id="JAC99462.1"/>
    </source>
</evidence>
<dbReference type="InterPro" id="IPR035897">
    <property type="entry name" value="Toll_tir_struct_dom_sf"/>
</dbReference>
<evidence type="ECO:0000256" key="8">
    <source>
        <dbReference type="ARBA" id="ARBA00023136"/>
    </source>
</evidence>
<evidence type="ECO:0000259" key="12">
    <source>
        <dbReference type="PROSITE" id="PS50104"/>
    </source>
</evidence>
<dbReference type="InterPro" id="IPR001611">
    <property type="entry name" value="Leu-rich_rpt"/>
</dbReference>
<keyword evidence="4 11" id="KW-0812">Transmembrane</keyword>
<evidence type="ECO:0000256" key="10">
    <source>
        <dbReference type="ARBA" id="ARBA00023180"/>
    </source>
</evidence>
<dbReference type="EMBL" id="GBXI01014829">
    <property type="protein sequence ID" value="JAC99462.1"/>
    <property type="molecule type" value="Transcribed_RNA"/>
</dbReference>
<keyword evidence="6" id="KW-0677">Repeat</keyword>
<dbReference type="SMART" id="SM00369">
    <property type="entry name" value="LRR_TYP"/>
    <property type="match status" value="3"/>
</dbReference>
<dbReference type="AlphaFoldDB" id="A0A0A1WM36"/>
<evidence type="ECO:0000256" key="9">
    <source>
        <dbReference type="ARBA" id="ARBA00023170"/>
    </source>
</evidence>
<keyword evidence="3" id="KW-0433">Leucine-rich repeat</keyword>
<feature type="domain" description="TIR" evidence="12">
    <location>
        <begin position="687"/>
        <end position="824"/>
    </location>
</feature>
<dbReference type="SUPFAM" id="SSF52058">
    <property type="entry name" value="L domain-like"/>
    <property type="match status" value="1"/>
</dbReference>
<dbReference type="GO" id="GO:0004888">
    <property type="term" value="F:transmembrane signaling receptor activity"/>
    <property type="evidence" value="ECO:0007669"/>
    <property type="project" value="InterPro"/>
</dbReference>
<evidence type="ECO:0000256" key="4">
    <source>
        <dbReference type="ARBA" id="ARBA00022692"/>
    </source>
</evidence>
<keyword evidence="7 11" id="KW-1133">Transmembrane helix</keyword>
<dbReference type="InterPro" id="IPR032675">
    <property type="entry name" value="LRR_dom_sf"/>
</dbReference>
<dbReference type="InterPro" id="IPR003591">
    <property type="entry name" value="Leu-rich_rpt_typical-subtyp"/>
</dbReference>
<dbReference type="FunFam" id="3.40.50.10140:FF:000026">
    <property type="entry name" value="Toll-like receptor 2"/>
    <property type="match status" value="1"/>
</dbReference>
<comment type="subcellular location">
    <subcellularLocation>
        <location evidence="1">Membrane</location>
        <topology evidence="1">Single-pass membrane protein</topology>
    </subcellularLocation>
</comment>
<protein>
    <submittedName>
        <fullName evidence="13">Protein toll</fullName>
    </submittedName>
</protein>
<evidence type="ECO:0000256" key="6">
    <source>
        <dbReference type="ARBA" id="ARBA00022737"/>
    </source>
</evidence>
<dbReference type="PANTHER" id="PTHR24365:SF541">
    <property type="entry name" value="PROTEIN TOLL-RELATED"/>
    <property type="match status" value="1"/>
</dbReference>
<organism evidence="13">
    <name type="scientific">Zeugodacus cucurbitae</name>
    <name type="common">Melon fruit fly</name>
    <name type="synonym">Bactrocera cucurbitae</name>
    <dbReference type="NCBI Taxonomy" id="28588"/>
    <lineage>
        <taxon>Eukaryota</taxon>
        <taxon>Metazoa</taxon>
        <taxon>Ecdysozoa</taxon>
        <taxon>Arthropoda</taxon>
        <taxon>Hexapoda</taxon>
        <taxon>Insecta</taxon>
        <taxon>Pterygota</taxon>
        <taxon>Neoptera</taxon>
        <taxon>Endopterygota</taxon>
        <taxon>Diptera</taxon>
        <taxon>Brachycera</taxon>
        <taxon>Muscomorpha</taxon>
        <taxon>Tephritoidea</taxon>
        <taxon>Tephritidae</taxon>
        <taxon>Zeugodacus</taxon>
        <taxon>Zeugodacus</taxon>
    </lineage>
</organism>
<dbReference type="Pfam" id="PF13855">
    <property type="entry name" value="LRR_8"/>
    <property type="match status" value="1"/>
</dbReference>
<accession>A0A0A1WM36</accession>
<proteinExistence type="inferred from homology"/>
<keyword evidence="5" id="KW-0732">Signal</keyword>
<dbReference type="GO" id="GO:0006955">
    <property type="term" value="P:immune response"/>
    <property type="evidence" value="ECO:0007669"/>
    <property type="project" value="InterPro"/>
</dbReference>